<keyword evidence="4" id="KW-1185">Reference proteome</keyword>
<evidence type="ECO:0000256" key="1">
    <source>
        <dbReference type="SAM" id="MobiDB-lite"/>
    </source>
</evidence>
<dbReference type="AlphaFoldDB" id="A0AAD5DZK3"/>
<feature type="region of interest" description="Disordered" evidence="1">
    <location>
        <begin position="13"/>
        <end position="47"/>
    </location>
</feature>
<gene>
    <name evidence="3" type="ORF">COHA_001184</name>
</gene>
<name>A0AAD5DZK3_9CHLO</name>
<feature type="transmembrane region" description="Helical" evidence="2">
    <location>
        <begin position="242"/>
        <end position="264"/>
    </location>
</feature>
<keyword evidence="2" id="KW-0472">Membrane</keyword>
<keyword evidence="2" id="KW-1133">Transmembrane helix</keyword>
<dbReference type="Proteomes" id="UP001205105">
    <property type="component" value="Unassembled WGS sequence"/>
</dbReference>
<feature type="region of interest" description="Disordered" evidence="1">
    <location>
        <begin position="111"/>
        <end position="130"/>
    </location>
</feature>
<feature type="transmembrane region" description="Helical" evidence="2">
    <location>
        <begin position="276"/>
        <end position="296"/>
    </location>
</feature>
<proteinExistence type="predicted"/>
<protein>
    <submittedName>
        <fullName evidence="3">Uncharacterized protein</fullName>
    </submittedName>
</protein>
<accession>A0AAD5DZK3</accession>
<comment type="caution">
    <text evidence="3">The sequence shown here is derived from an EMBL/GenBank/DDBJ whole genome shotgun (WGS) entry which is preliminary data.</text>
</comment>
<sequence>MQSLSLTVQRPAVRGVAQRRVRSGATQVAEAETAQAKAAPASGRQSEIYIGHSKDQVEEKKAGKKGRFVVDDPKKYPGRDNDFVGGWAGGEVGLKSFVATHKRELELNDAAPAKAGGKASTHQPQPIAKGSDTIYIGKGRVIQDDARKYPGRNELTGGFAGGELGLQAFKEKGDVPIAADGQGTRQSSPLITAFVLGLAATGGGLLLSTVEEAGLGAVSKSGEAGAALSSTSLLGLDEQTKALLTAGILLVGVIGTVVGTQVLVDTMAARLKAGASKLATLGAFWVAVFLAAKFVLES</sequence>
<organism evidence="3 4">
    <name type="scientific">Chlorella ohadii</name>
    <dbReference type="NCBI Taxonomy" id="2649997"/>
    <lineage>
        <taxon>Eukaryota</taxon>
        <taxon>Viridiplantae</taxon>
        <taxon>Chlorophyta</taxon>
        <taxon>core chlorophytes</taxon>
        <taxon>Trebouxiophyceae</taxon>
        <taxon>Chlorellales</taxon>
        <taxon>Chlorellaceae</taxon>
        <taxon>Chlorella clade</taxon>
        <taxon>Chlorella</taxon>
    </lineage>
</organism>
<evidence type="ECO:0000256" key="2">
    <source>
        <dbReference type="SAM" id="Phobius"/>
    </source>
</evidence>
<evidence type="ECO:0000313" key="4">
    <source>
        <dbReference type="Proteomes" id="UP001205105"/>
    </source>
</evidence>
<reference evidence="3" key="1">
    <citation type="submission" date="2020-11" db="EMBL/GenBank/DDBJ databases">
        <title>Chlorella ohadii genome sequencing and assembly.</title>
        <authorList>
            <person name="Murik O."/>
            <person name="Treves H."/>
            <person name="Kedem I."/>
            <person name="Shotland Y."/>
            <person name="Kaplan A."/>
        </authorList>
    </citation>
    <scope>NUCLEOTIDE SEQUENCE</scope>
    <source>
        <strain evidence="3">1</strain>
    </source>
</reference>
<evidence type="ECO:0000313" key="3">
    <source>
        <dbReference type="EMBL" id="KAI7845139.1"/>
    </source>
</evidence>
<keyword evidence="2" id="KW-0812">Transmembrane</keyword>
<dbReference type="EMBL" id="JADXDR010000020">
    <property type="protein sequence ID" value="KAI7845139.1"/>
    <property type="molecule type" value="Genomic_DNA"/>
</dbReference>
<feature type="compositionally biased region" description="Low complexity" evidence="1">
    <location>
        <begin position="25"/>
        <end position="41"/>
    </location>
</feature>